<dbReference type="RefSeq" id="XP_025509974.1">
    <property type="nucleotide sequence ID" value="XM_025662597.1"/>
</dbReference>
<dbReference type="EMBL" id="KZ825089">
    <property type="protein sequence ID" value="RAH52052.1"/>
    <property type="molecule type" value="Genomic_DNA"/>
</dbReference>
<organism evidence="1 2">
    <name type="scientific">Aspergillus piperis CBS 112811</name>
    <dbReference type="NCBI Taxonomy" id="1448313"/>
    <lineage>
        <taxon>Eukaryota</taxon>
        <taxon>Fungi</taxon>
        <taxon>Dikarya</taxon>
        <taxon>Ascomycota</taxon>
        <taxon>Pezizomycotina</taxon>
        <taxon>Eurotiomycetes</taxon>
        <taxon>Eurotiomycetidae</taxon>
        <taxon>Eurotiales</taxon>
        <taxon>Aspergillaceae</taxon>
        <taxon>Aspergillus</taxon>
        <taxon>Aspergillus subgen. Circumdati</taxon>
    </lineage>
</organism>
<dbReference type="Proteomes" id="UP000249526">
    <property type="component" value="Unassembled WGS sequence"/>
</dbReference>
<evidence type="ECO:0000313" key="1">
    <source>
        <dbReference type="EMBL" id="RAH52052.1"/>
    </source>
</evidence>
<sequence length="130" mass="14205">MIAAGTRLSLLGGRVSHKWARLTARPAVGFGLEYLERPGPGGRWSHTLATPILSTVARAICRAKDAGSSKQQTAKRKSWQYIPAECKTQGAFSVGRWMGCGSEVTFHVSQKLNSWQTGDQTSSQWSKNRA</sequence>
<reference evidence="1 2" key="1">
    <citation type="submission" date="2018-02" db="EMBL/GenBank/DDBJ databases">
        <title>The genomes of Aspergillus section Nigri reveals drivers in fungal speciation.</title>
        <authorList>
            <consortium name="DOE Joint Genome Institute"/>
            <person name="Vesth T.C."/>
            <person name="Nybo J."/>
            <person name="Theobald S."/>
            <person name="Brandl J."/>
            <person name="Frisvad J.C."/>
            <person name="Nielsen K.F."/>
            <person name="Lyhne E.K."/>
            <person name="Kogle M.E."/>
            <person name="Kuo A."/>
            <person name="Riley R."/>
            <person name="Clum A."/>
            <person name="Nolan M."/>
            <person name="Lipzen A."/>
            <person name="Salamov A."/>
            <person name="Henrissat B."/>
            <person name="Wiebenga A."/>
            <person name="De vries R.P."/>
            <person name="Grigoriev I.V."/>
            <person name="Mortensen U.H."/>
            <person name="Andersen M.R."/>
            <person name="Baker S.E."/>
        </authorList>
    </citation>
    <scope>NUCLEOTIDE SEQUENCE [LARGE SCALE GENOMIC DNA]</scope>
    <source>
        <strain evidence="1 2">CBS 112811</strain>
    </source>
</reference>
<name>A0A8G1QR38_9EURO</name>
<dbReference type="GeneID" id="37165999"/>
<accession>A0A8G1QR38</accession>
<gene>
    <name evidence="1" type="ORF">BO85DRAFT_473016</name>
</gene>
<proteinExistence type="predicted"/>
<protein>
    <submittedName>
        <fullName evidence="1">Uncharacterized protein</fullName>
    </submittedName>
</protein>
<dbReference type="AlphaFoldDB" id="A0A8G1QR38"/>
<evidence type="ECO:0000313" key="2">
    <source>
        <dbReference type="Proteomes" id="UP000249526"/>
    </source>
</evidence>
<keyword evidence="2" id="KW-1185">Reference proteome</keyword>